<proteinExistence type="inferred from homology"/>
<sequence>MDIRKRGEMEEGRTSEQRSQRPNARPAAAGGVDMGDGGESRALRQVAVARKWLENPRVGYDGGVAAHAAGGSQELSCVALAGARVSVAEPGRVVCSLRVRAPVADAEGSWHTGAIAAVVDCVCSAVVHTVVGAPTATVHYSLSYFSPADRDTEVEVEGRVVSRKGKLTAATVEVRKKESGELVAVGRQWVTPTWPTKANKTSKL</sequence>
<evidence type="ECO:0000256" key="2">
    <source>
        <dbReference type="SAM" id="MobiDB-lite"/>
    </source>
</evidence>
<name>A0A1B6Q0T7_SORBI</name>
<reference evidence="4 5" key="1">
    <citation type="journal article" date="2009" name="Nature">
        <title>The Sorghum bicolor genome and the diversification of grasses.</title>
        <authorList>
            <person name="Paterson A.H."/>
            <person name="Bowers J.E."/>
            <person name="Bruggmann R."/>
            <person name="Dubchak I."/>
            <person name="Grimwood J."/>
            <person name="Gundlach H."/>
            <person name="Haberer G."/>
            <person name="Hellsten U."/>
            <person name="Mitros T."/>
            <person name="Poliakov A."/>
            <person name="Schmutz J."/>
            <person name="Spannagl M."/>
            <person name="Tang H."/>
            <person name="Wang X."/>
            <person name="Wicker T."/>
            <person name="Bharti A.K."/>
            <person name="Chapman J."/>
            <person name="Feltus F.A."/>
            <person name="Gowik U."/>
            <person name="Grigoriev I.V."/>
            <person name="Lyons E."/>
            <person name="Maher C.A."/>
            <person name="Martis M."/>
            <person name="Narechania A."/>
            <person name="Otillar R.P."/>
            <person name="Penning B.W."/>
            <person name="Salamov A.A."/>
            <person name="Wang Y."/>
            <person name="Zhang L."/>
            <person name="Carpita N.C."/>
            <person name="Freeling M."/>
            <person name="Gingle A.R."/>
            <person name="Hash C.T."/>
            <person name="Keller B."/>
            <person name="Klein P."/>
            <person name="Kresovich S."/>
            <person name="McCann M.C."/>
            <person name="Ming R."/>
            <person name="Peterson D.G."/>
            <person name="Mehboob-ur-Rahman"/>
            <person name="Ware D."/>
            <person name="Westhoff P."/>
            <person name="Mayer K.F."/>
            <person name="Messing J."/>
            <person name="Rokhsar D.S."/>
        </authorList>
    </citation>
    <scope>NUCLEOTIDE SEQUENCE [LARGE SCALE GENOMIC DNA]</scope>
    <source>
        <strain evidence="5">cv. BTx623</strain>
    </source>
</reference>
<dbReference type="Gramene" id="KXG31495">
    <property type="protein sequence ID" value="KXG31495"/>
    <property type="gene ID" value="SORBI_3003G008200"/>
</dbReference>
<dbReference type="InterPro" id="IPR006683">
    <property type="entry name" value="Thioestr_dom"/>
</dbReference>
<dbReference type="GO" id="GO:0047617">
    <property type="term" value="F:fatty acyl-CoA hydrolase activity"/>
    <property type="evidence" value="ECO:0000318"/>
    <property type="project" value="GO_Central"/>
</dbReference>
<dbReference type="PANTHER" id="PTHR21660">
    <property type="entry name" value="THIOESTERASE SUPERFAMILY MEMBER-RELATED"/>
    <property type="match status" value="1"/>
</dbReference>
<dbReference type="AlphaFoldDB" id="A0A1B6Q0T7"/>
<dbReference type="InParanoid" id="A0A1B6Q0T7"/>
<dbReference type="SUPFAM" id="SSF54637">
    <property type="entry name" value="Thioesterase/thiol ester dehydrase-isomerase"/>
    <property type="match status" value="1"/>
</dbReference>
<dbReference type="EMBL" id="CM000762">
    <property type="protein sequence ID" value="KXG31495.1"/>
    <property type="molecule type" value="Genomic_DNA"/>
</dbReference>
<reference evidence="5" key="2">
    <citation type="journal article" date="2018" name="Plant J.">
        <title>The Sorghum bicolor reference genome: improved assembly, gene annotations, a transcriptome atlas, and signatures of genome organization.</title>
        <authorList>
            <person name="McCormick R.F."/>
            <person name="Truong S.K."/>
            <person name="Sreedasyam A."/>
            <person name="Jenkins J."/>
            <person name="Shu S."/>
            <person name="Sims D."/>
            <person name="Kennedy M."/>
            <person name="Amirebrahimi M."/>
            <person name="Weers B.D."/>
            <person name="McKinley B."/>
            <person name="Mattison A."/>
            <person name="Morishige D.T."/>
            <person name="Grimwood J."/>
            <person name="Schmutz J."/>
            <person name="Mullet J.E."/>
        </authorList>
    </citation>
    <scope>NUCLEOTIDE SEQUENCE [LARGE SCALE GENOMIC DNA]</scope>
    <source>
        <strain evidence="5">cv. BTx623</strain>
    </source>
</reference>
<evidence type="ECO:0000259" key="3">
    <source>
        <dbReference type="Pfam" id="PF03061"/>
    </source>
</evidence>
<organism evidence="4 5">
    <name type="scientific">Sorghum bicolor</name>
    <name type="common">Sorghum</name>
    <name type="synonym">Sorghum vulgare</name>
    <dbReference type="NCBI Taxonomy" id="4558"/>
    <lineage>
        <taxon>Eukaryota</taxon>
        <taxon>Viridiplantae</taxon>
        <taxon>Streptophyta</taxon>
        <taxon>Embryophyta</taxon>
        <taxon>Tracheophyta</taxon>
        <taxon>Spermatophyta</taxon>
        <taxon>Magnoliopsida</taxon>
        <taxon>Liliopsida</taxon>
        <taxon>Poales</taxon>
        <taxon>Poaceae</taxon>
        <taxon>PACMAD clade</taxon>
        <taxon>Panicoideae</taxon>
        <taxon>Andropogonodae</taxon>
        <taxon>Andropogoneae</taxon>
        <taxon>Sorghinae</taxon>
        <taxon>Sorghum</taxon>
    </lineage>
</organism>
<feature type="compositionally biased region" description="Basic and acidic residues" evidence="2">
    <location>
        <begin position="1"/>
        <end position="19"/>
    </location>
</feature>
<dbReference type="CDD" id="cd03443">
    <property type="entry name" value="PaaI_thioesterase"/>
    <property type="match status" value="1"/>
</dbReference>
<accession>A0A1B6Q0T7</accession>
<feature type="domain" description="Thioesterase" evidence="3">
    <location>
        <begin position="108"/>
        <end position="181"/>
    </location>
</feature>
<dbReference type="OrthoDB" id="46529at2759"/>
<dbReference type="eggNOG" id="KOG3328">
    <property type="taxonomic scope" value="Eukaryota"/>
</dbReference>
<evidence type="ECO:0000313" key="4">
    <source>
        <dbReference type="EMBL" id="KXG31495.1"/>
    </source>
</evidence>
<keyword evidence="5" id="KW-1185">Reference proteome</keyword>
<dbReference type="InterPro" id="IPR039298">
    <property type="entry name" value="ACOT13"/>
</dbReference>
<feature type="region of interest" description="Disordered" evidence="2">
    <location>
        <begin position="1"/>
        <end position="38"/>
    </location>
</feature>
<gene>
    <name evidence="4" type="ORF">SORBI_3003G008200</name>
</gene>
<dbReference type="Pfam" id="PF03061">
    <property type="entry name" value="4HBT"/>
    <property type="match status" value="1"/>
</dbReference>
<dbReference type="Gene3D" id="3.10.129.10">
    <property type="entry name" value="Hotdog Thioesterase"/>
    <property type="match status" value="1"/>
</dbReference>
<protein>
    <recommendedName>
        <fullName evidence="3">Thioesterase domain-containing protein</fullName>
    </recommendedName>
</protein>
<dbReference type="STRING" id="4558.A0A1B6Q0T7"/>
<dbReference type="PANTHER" id="PTHR21660:SF58">
    <property type="entry name" value="THIOESTERASE SUPERFAMILY PROTEIN"/>
    <property type="match status" value="1"/>
</dbReference>
<comment type="similarity">
    <text evidence="1">Belongs to the thioesterase PaaI family.</text>
</comment>
<dbReference type="Proteomes" id="UP000000768">
    <property type="component" value="Chromosome 3"/>
</dbReference>
<dbReference type="InterPro" id="IPR029069">
    <property type="entry name" value="HotDog_dom_sf"/>
</dbReference>
<dbReference type="ExpressionAtlas" id="A0A1B6Q0T7">
    <property type="expression patterns" value="baseline and differential"/>
</dbReference>
<evidence type="ECO:0000256" key="1">
    <source>
        <dbReference type="ARBA" id="ARBA00008324"/>
    </source>
</evidence>
<evidence type="ECO:0000313" key="5">
    <source>
        <dbReference type="Proteomes" id="UP000000768"/>
    </source>
</evidence>